<evidence type="ECO:0000256" key="2">
    <source>
        <dbReference type="ARBA" id="ARBA00009085"/>
    </source>
</evidence>
<dbReference type="Gene3D" id="3.90.70.10">
    <property type="entry name" value="Cysteine proteinases"/>
    <property type="match status" value="1"/>
</dbReference>
<dbReference type="InterPro" id="IPR028889">
    <property type="entry name" value="USP"/>
</dbReference>
<dbReference type="PROSITE" id="PS50235">
    <property type="entry name" value="USP_3"/>
    <property type="match status" value="1"/>
</dbReference>
<dbReference type="EC" id="3.4.19.12" evidence="7"/>
<keyword evidence="3 7" id="KW-0645">Protease</keyword>
<dbReference type="InterPro" id="IPR015063">
    <property type="entry name" value="USP8_dimer"/>
</dbReference>
<evidence type="ECO:0000256" key="5">
    <source>
        <dbReference type="ARBA" id="ARBA00022801"/>
    </source>
</evidence>
<dbReference type="SUPFAM" id="SSF140856">
    <property type="entry name" value="USP8 N-terminal domain-like"/>
    <property type="match status" value="1"/>
</dbReference>
<comment type="catalytic activity">
    <reaction evidence="1 7">
        <text>Thiol-dependent hydrolysis of ester, thioester, amide, peptide and isopeptide bonds formed by the C-terminal Gly of ubiquitin (a 76-residue protein attached to proteins as an intracellular targeting signal).</text>
        <dbReference type="EC" id="3.4.19.12"/>
    </reaction>
</comment>
<evidence type="ECO:0000256" key="7">
    <source>
        <dbReference type="RuleBase" id="RU366025"/>
    </source>
</evidence>
<keyword evidence="5 7" id="KW-0378">Hydrolase</keyword>
<name>A0ABP9YXN4_9FUNG</name>
<feature type="compositionally biased region" description="Pro residues" evidence="9">
    <location>
        <begin position="475"/>
        <end position="487"/>
    </location>
</feature>
<feature type="domain" description="USP" evidence="11">
    <location>
        <begin position="520"/>
        <end position="870"/>
    </location>
</feature>
<evidence type="ECO:0000313" key="12">
    <source>
        <dbReference type="EMBL" id="GAA5811594.1"/>
    </source>
</evidence>
<feature type="coiled-coil region" evidence="8">
    <location>
        <begin position="71"/>
        <end position="98"/>
    </location>
</feature>
<protein>
    <recommendedName>
        <fullName evidence="7">Ubiquitin carboxyl-terminal hydrolase</fullName>
        <ecNumber evidence="7">3.4.19.12</ecNumber>
    </recommendedName>
</protein>
<keyword evidence="6 7" id="KW-0788">Thiol protease</keyword>
<dbReference type="Gene3D" id="3.40.250.10">
    <property type="entry name" value="Rhodanese-like domain"/>
    <property type="match status" value="1"/>
</dbReference>
<dbReference type="CDD" id="cd02674">
    <property type="entry name" value="Peptidase_C19R"/>
    <property type="match status" value="1"/>
</dbReference>
<feature type="region of interest" description="Disordered" evidence="9">
    <location>
        <begin position="465"/>
        <end position="510"/>
    </location>
</feature>
<dbReference type="Pfam" id="PF08969">
    <property type="entry name" value="USP8_dimer"/>
    <property type="match status" value="1"/>
</dbReference>
<dbReference type="PANTHER" id="PTHR21646">
    <property type="entry name" value="UBIQUITIN CARBOXYL-TERMINAL HYDROLASE"/>
    <property type="match status" value="1"/>
</dbReference>
<comment type="caution">
    <text evidence="12">The sequence shown here is derived from an EMBL/GenBank/DDBJ whole genome shotgun (WGS) entry which is preliminary data.</text>
</comment>
<dbReference type="InterPro" id="IPR050185">
    <property type="entry name" value="Ub_carboxyl-term_hydrolase"/>
</dbReference>
<evidence type="ECO:0000259" key="10">
    <source>
        <dbReference type="PROSITE" id="PS50206"/>
    </source>
</evidence>
<feature type="compositionally biased region" description="Polar residues" evidence="9">
    <location>
        <begin position="490"/>
        <end position="510"/>
    </location>
</feature>
<dbReference type="Pfam" id="PF00581">
    <property type="entry name" value="Rhodanese"/>
    <property type="match status" value="1"/>
</dbReference>
<proteinExistence type="inferred from homology"/>
<keyword evidence="8" id="KW-0175">Coiled coil</keyword>
<evidence type="ECO:0000313" key="13">
    <source>
        <dbReference type="Proteomes" id="UP001473302"/>
    </source>
</evidence>
<dbReference type="Proteomes" id="UP001473302">
    <property type="component" value="Unassembled WGS sequence"/>
</dbReference>
<feature type="domain" description="Rhodanese" evidence="10">
    <location>
        <begin position="209"/>
        <end position="332"/>
    </location>
</feature>
<evidence type="ECO:0000256" key="6">
    <source>
        <dbReference type="ARBA" id="ARBA00022807"/>
    </source>
</evidence>
<feature type="region of interest" description="Disordered" evidence="9">
    <location>
        <begin position="125"/>
        <end position="162"/>
    </location>
</feature>
<feature type="region of interest" description="Disordered" evidence="9">
    <location>
        <begin position="363"/>
        <end position="387"/>
    </location>
</feature>
<dbReference type="InterPro" id="IPR001394">
    <property type="entry name" value="Peptidase_C19_UCH"/>
</dbReference>
<feature type="compositionally biased region" description="Pro residues" evidence="9">
    <location>
        <begin position="148"/>
        <end position="162"/>
    </location>
</feature>
<dbReference type="Gene3D" id="1.20.58.80">
    <property type="entry name" value="Phosphotransferase system, lactose/cellobiose-type IIA subunit"/>
    <property type="match status" value="1"/>
</dbReference>
<dbReference type="InterPro" id="IPR036873">
    <property type="entry name" value="Rhodanese-like_dom_sf"/>
</dbReference>
<dbReference type="InterPro" id="IPR018200">
    <property type="entry name" value="USP_CS"/>
</dbReference>
<dbReference type="PANTHER" id="PTHR21646:SF95">
    <property type="entry name" value="UBIQUITIN CARBOXYL-TERMINAL HYDROLASE 4-RELATED"/>
    <property type="match status" value="1"/>
</dbReference>
<reference evidence="12 13" key="1">
    <citation type="submission" date="2024-04" db="EMBL/GenBank/DDBJ databases">
        <title>genome sequences of Mucor flavus KT1a and Helicostylum pulchrum KT1b strains isolated from the surface of a dry-aged beef.</title>
        <authorList>
            <person name="Toyotome T."/>
            <person name="Hosono M."/>
            <person name="Torimaru M."/>
            <person name="Fukuda K."/>
            <person name="Mikami N."/>
        </authorList>
    </citation>
    <scope>NUCLEOTIDE SEQUENCE [LARGE SCALE GENOMIC DNA]</scope>
    <source>
        <strain evidence="12 13">KT1a</strain>
    </source>
</reference>
<dbReference type="PROSITE" id="PS50206">
    <property type="entry name" value="RHODANESE_3"/>
    <property type="match status" value="1"/>
</dbReference>
<keyword evidence="13" id="KW-1185">Reference proteome</keyword>
<evidence type="ECO:0000256" key="9">
    <source>
        <dbReference type="SAM" id="MobiDB-lite"/>
    </source>
</evidence>
<evidence type="ECO:0000256" key="8">
    <source>
        <dbReference type="SAM" id="Coils"/>
    </source>
</evidence>
<evidence type="ECO:0000256" key="3">
    <source>
        <dbReference type="ARBA" id="ARBA00022670"/>
    </source>
</evidence>
<dbReference type="PROSITE" id="PS00973">
    <property type="entry name" value="USP_2"/>
    <property type="match status" value="1"/>
</dbReference>
<dbReference type="InterPro" id="IPR038765">
    <property type="entry name" value="Papain-like_cys_pep_sf"/>
</dbReference>
<evidence type="ECO:0000256" key="4">
    <source>
        <dbReference type="ARBA" id="ARBA00022786"/>
    </source>
</evidence>
<dbReference type="Pfam" id="PF00443">
    <property type="entry name" value="UCH"/>
    <property type="match status" value="1"/>
</dbReference>
<comment type="similarity">
    <text evidence="2 7">Belongs to the peptidase C19 family.</text>
</comment>
<dbReference type="SUPFAM" id="SSF54001">
    <property type="entry name" value="Cysteine proteinases"/>
    <property type="match status" value="1"/>
</dbReference>
<dbReference type="InterPro" id="IPR001763">
    <property type="entry name" value="Rhodanese-like_dom"/>
</dbReference>
<gene>
    <name evidence="12" type="ORF">MFLAVUS_005034</name>
</gene>
<evidence type="ECO:0000256" key="1">
    <source>
        <dbReference type="ARBA" id="ARBA00000707"/>
    </source>
</evidence>
<dbReference type="PROSITE" id="PS00972">
    <property type="entry name" value="USP_1"/>
    <property type="match status" value="1"/>
</dbReference>
<dbReference type="SUPFAM" id="SSF52821">
    <property type="entry name" value="Rhodanese/Cell cycle control phosphatase"/>
    <property type="match status" value="1"/>
</dbReference>
<sequence length="977" mass="111013">MTVSASLQELLQRASACITTVRKLFEQGDMDYQQHNIHNAYVHYMKGCSVMVEVISKHQNYKDAKKDPTYLRLKERANDDILERLEKLVLEIEALNVEDDPLEEAMAKYPTLPDIPENQTQSDFLLNNLPSVPTHAPLKTSKDRRSSPLPPAPPPMNIKMPEPMPMPVPAPIEKDALQLPSPTGFIFPPASPVVEASQLAAWISKRNETRPSILILDVRPRDVYERGCIKHSWIAQIEPLVLKQDVASIRIEESMIINRAAEQTIFAGRNRFDLVVYYDQNSQTLYNDPYNALYNLRAAIYEMEFQKTLQRAPMMLYGGFDAWRSFVGDRGIHKYDDTVEETHHLTPVQHHKTMYDLFGNSWSPGNKEAQSSRRGTDQSVGTPPLRGIFGNSLPSTPLYSPTSMPLPQPVHKSTTPDIETFTTKYPDIHPNASNNVPKLSRNNTFIDNPFNSFTRTSNKKFGVPPLPPKHVRPSPTLPSAPPLPPKPSNMYASSPTDNNRMAPVSDNSFSHMGDVKNGTTGLKNLGNTCFMNSIIQCLSGTIPFARYFLSGSYKKHINKENHLGTGGVVAEEFTTLLRTMWGAHYNFISPALFREALIKFAPQFKGSEQHDSQEFLNFLLDGLHEDCNLVKKRPVCNDETEEEEAWFEQLPDWKASGIAWEKYLLRNSSVVVSLFQGQYKSQLRCLTCHATSTTYNTFMSLSLPIPAKSTGPTSVSLYQCLDYFVKEEILEKDDAWKCPKCKALRKASKSLTLSKLPDVLLIHLKRFSFDGPFKNKLETIVDSPMTGLDLSRYVPRTMFSPNQPIEKSTFCYDLYAVSNHFGSLTGGHYTACVRNGYRNEWHNFDDSRFSVCDESKVLTRAAYNLFYVRSTLYNRQNDHNENVLVKLGRKMQLSLRKLVFFKFKSPEVEGILVKELASVSAQEECTLDFLNEILFQIESKQFMSDKSNSKKISERDFAYQLWVPVLTKLVCINNMKD</sequence>
<accession>A0ABP9YXN4</accession>
<keyword evidence="4 7" id="KW-0833">Ubl conjugation pathway</keyword>
<dbReference type="EMBL" id="BAABUK010000010">
    <property type="protein sequence ID" value="GAA5811594.1"/>
    <property type="molecule type" value="Genomic_DNA"/>
</dbReference>
<evidence type="ECO:0000259" key="11">
    <source>
        <dbReference type="PROSITE" id="PS50235"/>
    </source>
</evidence>
<organism evidence="12 13">
    <name type="scientific">Mucor flavus</name>
    <dbReference type="NCBI Taxonomy" id="439312"/>
    <lineage>
        <taxon>Eukaryota</taxon>
        <taxon>Fungi</taxon>
        <taxon>Fungi incertae sedis</taxon>
        <taxon>Mucoromycota</taxon>
        <taxon>Mucoromycotina</taxon>
        <taxon>Mucoromycetes</taxon>
        <taxon>Mucorales</taxon>
        <taxon>Mucorineae</taxon>
        <taxon>Mucoraceae</taxon>
        <taxon>Mucor</taxon>
    </lineage>
</organism>